<dbReference type="CDD" id="cd02199">
    <property type="entry name" value="YjgF_YER057c_UK114_like_1"/>
    <property type="match status" value="1"/>
</dbReference>
<dbReference type="RefSeq" id="WP_041974322.1">
    <property type="nucleotide sequence ID" value="NZ_CBXV010000002.1"/>
</dbReference>
<dbReference type="AlphaFoldDB" id="A0A0B6WU09"/>
<dbReference type="PANTHER" id="PTHR43760:SF1">
    <property type="entry name" value="ENDORIBONUCLEASE L-PSP_CHORISMATE MUTASE-LIKE DOMAIN-CONTAINING PROTEIN"/>
    <property type="match status" value="1"/>
</dbReference>
<dbReference type="Pfam" id="PF14588">
    <property type="entry name" value="YjgF_endoribonc"/>
    <property type="match status" value="1"/>
</dbReference>
<feature type="domain" description="Endoribonuclease L-PSP/chorismate mutase-like" evidence="1">
    <location>
        <begin position="57"/>
        <end position="148"/>
    </location>
</feature>
<dbReference type="SUPFAM" id="SSF55298">
    <property type="entry name" value="YjgF-like"/>
    <property type="match status" value="1"/>
</dbReference>
<evidence type="ECO:0000259" key="1">
    <source>
        <dbReference type="Pfam" id="PF14588"/>
    </source>
</evidence>
<dbReference type="EMBL" id="CBXV010000002">
    <property type="protein sequence ID" value="CDM64713.1"/>
    <property type="molecule type" value="Genomic_DNA"/>
</dbReference>
<proteinExistence type="predicted"/>
<organism evidence="2 3">
    <name type="scientific">Pyrinomonas methylaliphatogenes</name>
    <dbReference type="NCBI Taxonomy" id="454194"/>
    <lineage>
        <taxon>Bacteria</taxon>
        <taxon>Pseudomonadati</taxon>
        <taxon>Acidobacteriota</taxon>
        <taxon>Blastocatellia</taxon>
        <taxon>Blastocatellales</taxon>
        <taxon>Pyrinomonadaceae</taxon>
        <taxon>Pyrinomonas</taxon>
    </lineage>
</organism>
<accession>A0A0B6WU09</accession>
<reference evidence="2 3" key="1">
    <citation type="submission" date="2013-12" db="EMBL/GenBank/DDBJ databases">
        <authorList>
            <person name="Stott M."/>
        </authorList>
    </citation>
    <scope>NUCLEOTIDE SEQUENCE [LARGE SCALE GENOMIC DNA]</scope>
    <source>
        <strain evidence="2 3">K22</strain>
    </source>
</reference>
<evidence type="ECO:0000313" key="2">
    <source>
        <dbReference type="EMBL" id="CDM64713.1"/>
    </source>
</evidence>
<protein>
    <submittedName>
        <fullName evidence="2">Putative translation initiation inhibitor, yjgF family</fullName>
    </submittedName>
</protein>
<keyword evidence="3" id="KW-1185">Reference proteome</keyword>
<dbReference type="STRING" id="454194.PYK22_00708"/>
<dbReference type="Proteomes" id="UP000031518">
    <property type="component" value="Unassembled WGS sequence"/>
</dbReference>
<gene>
    <name evidence="2" type="ORF">PYK22_00708</name>
</gene>
<name>A0A0B6WU09_9BACT</name>
<dbReference type="InterPro" id="IPR013813">
    <property type="entry name" value="Endoribo_LPSP/chorism_mut-like"/>
</dbReference>
<dbReference type="Gene3D" id="3.30.1330.40">
    <property type="entry name" value="RutC-like"/>
    <property type="match status" value="1"/>
</dbReference>
<sequence length="159" mass="16774">MEIERKLERLGLVLPEPTKVPPDLQISFVWVRLHGDRAYISGHGPLNPDGSPAPPFGRVGAEVPAEQGYAAARLAALAILSSLKRSLGDLDRIAAWLLVSGMVNVAPGFTQTTNVINGCSDLLLEVFGSEVGAHARTAIGVAQLPLNLPVVIAAEVAIR</sequence>
<reference evidence="2 3" key="2">
    <citation type="submission" date="2015-01" db="EMBL/GenBank/DDBJ databases">
        <title>Complete genome sequence of Pyrinomonas methylaliphatogenes type strain K22T.</title>
        <authorList>
            <person name="Lee K.C.Y."/>
            <person name="Power J.F."/>
            <person name="Dunfield P.F."/>
            <person name="Morgan X.C."/>
            <person name="Huttenhower C."/>
            <person name="Stott M.B."/>
        </authorList>
    </citation>
    <scope>NUCLEOTIDE SEQUENCE [LARGE SCALE GENOMIC DNA]</scope>
    <source>
        <strain evidence="2 3">K22</strain>
    </source>
</reference>
<dbReference type="InterPro" id="IPR035959">
    <property type="entry name" value="RutC-like_sf"/>
</dbReference>
<dbReference type="OrthoDB" id="9806350at2"/>
<evidence type="ECO:0000313" key="3">
    <source>
        <dbReference type="Proteomes" id="UP000031518"/>
    </source>
</evidence>
<dbReference type="PANTHER" id="PTHR43760">
    <property type="entry name" value="ENDORIBONUCLEASE-RELATED"/>
    <property type="match status" value="1"/>
</dbReference>